<dbReference type="AlphaFoldDB" id="A0A1Y1M7D5"/>
<sequence length="650" mass="74944">MDKWLIRKSNTIQKDAEIENTQPNAQTQSANQSKITELYQEGPATSYTALKRKRVVRKYDADYLKIGFSWNEDEDDPRPQCLICYEVLANESMRPNKLRRHTETKHPGMINKPIEFFHTKLAQLKTSKRKISHFTTINEKAMHVSYLISLRIAQAGKPHTIGEDLVLPAIKDAVKVMFGDKNLKEVETIPLSNNTVARRIDEMSQWTEDQLIQNVCSSKFFALQLDESTDVQGLSQLLVFIRYIQGNELYEDMLCCEPILRGTSEEIFKTLDTYIRTKGLEWTKCVGICTDGARAMCGKKSSVVTRIREVSPIASWTHCNIHREVLVSKNMPDDLKSVLATSVKIVNFIKSKPLQSRLFEKLCDEMGSAHKSLLLHTEVRWLSRGKVLTRLVELRDEVTIFLDEKSDYVESLRNETFILKLTYLADIFSKLNELNLYLQGAQGANIFTIHDKIRGFIRKLTLWKTNIEDQNYGCFETFETFITDNEAKPSKAVISVISRHLEELKSNFEYYFLEDMQHFEQKRWIANPFHANITTGISTKAEEELIDLSENTFLKEIFNPQKLAEFWLSVEETYPTLSLEAMKILMPFTSSYICETGFSAMVAIKTKCRNKLQLSNSLRLKISCIKVDIDAVIKKCRKQAHASHTPHYLH</sequence>
<dbReference type="SUPFAM" id="SSF53098">
    <property type="entry name" value="Ribonuclease H-like"/>
    <property type="match status" value="1"/>
</dbReference>
<name>A0A1Y1M7D5_PHOPY</name>
<proteinExistence type="predicted"/>
<organism evidence="1">
    <name type="scientific">Photinus pyralis</name>
    <name type="common">Common eastern firefly</name>
    <name type="synonym">Lampyris pyralis</name>
    <dbReference type="NCBI Taxonomy" id="7054"/>
    <lineage>
        <taxon>Eukaryota</taxon>
        <taxon>Metazoa</taxon>
        <taxon>Ecdysozoa</taxon>
        <taxon>Arthropoda</taxon>
        <taxon>Hexapoda</taxon>
        <taxon>Insecta</taxon>
        <taxon>Pterygota</taxon>
        <taxon>Neoptera</taxon>
        <taxon>Endopterygota</taxon>
        <taxon>Coleoptera</taxon>
        <taxon>Polyphaga</taxon>
        <taxon>Elateriformia</taxon>
        <taxon>Elateroidea</taxon>
        <taxon>Lampyridae</taxon>
        <taxon>Lampyrinae</taxon>
        <taxon>Photinus</taxon>
    </lineage>
</organism>
<dbReference type="PANTHER" id="PTHR45913">
    <property type="entry name" value="EPM2A-INTERACTING PROTEIN 1"/>
    <property type="match status" value="1"/>
</dbReference>
<evidence type="ECO:0000313" key="1">
    <source>
        <dbReference type="EMBL" id="JAV79217.1"/>
    </source>
</evidence>
<dbReference type="EMBL" id="GEZM01043220">
    <property type="protein sequence ID" value="JAV79217.1"/>
    <property type="molecule type" value="Transcribed_RNA"/>
</dbReference>
<accession>A0A1Y1M7D5</accession>
<protein>
    <submittedName>
        <fullName evidence="1">Uncharacterized protein</fullName>
    </submittedName>
</protein>
<reference evidence="1" key="1">
    <citation type="journal article" date="2016" name="Sci. Rep.">
        <title>Molecular characterization of firefly nuptial gifts: a multi-omics approach sheds light on postcopulatory sexual selection.</title>
        <authorList>
            <person name="Al-Wathiqui N."/>
            <person name="Fallon T.R."/>
            <person name="South A."/>
            <person name="Weng J.K."/>
            <person name="Lewis S.M."/>
        </authorList>
    </citation>
    <scope>NUCLEOTIDE SEQUENCE</scope>
</reference>
<dbReference type="InterPro" id="IPR012337">
    <property type="entry name" value="RNaseH-like_sf"/>
</dbReference>
<dbReference type="PANTHER" id="PTHR45913:SF19">
    <property type="entry name" value="LOW QUALITY PROTEIN: ZINC FINGER BED DOMAIN-CONTAINING PROTEIN 5-LIKE"/>
    <property type="match status" value="1"/>
</dbReference>